<gene>
    <name evidence="1" type="ORF">LTR37_017410</name>
</gene>
<reference evidence="1" key="1">
    <citation type="submission" date="2023-07" db="EMBL/GenBank/DDBJ databases">
        <title>Black Yeasts Isolated from many extreme environments.</title>
        <authorList>
            <person name="Coleine C."/>
            <person name="Stajich J.E."/>
            <person name="Selbmann L."/>
        </authorList>
    </citation>
    <scope>NUCLEOTIDE SEQUENCE</scope>
    <source>
        <strain evidence="1">CCFEE 5714</strain>
    </source>
</reference>
<organism evidence="1 2">
    <name type="scientific">Vermiconidia calcicola</name>
    <dbReference type="NCBI Taxonomy" id="1690605"/>
    <lineage>
        <taxon>Eukaryota</taxon>
        <taxon>Fungi</taxon>
        <taxon>Dikarya</taxon>
        <taxon>Ascomycota</taxon>
        <taxon>Pezizomycotina</taxon>
        <taxon>Dothideomycetes</taxon>
        <taxon>Dothideomycetidae</taxon>
        <taxon>Mycosphaerellales</taxon>
        <taxon>Extremaceae</taxon>
        <taxon>Vermiconidia</taxon>
    </lineage>
</organism>
<comment type="caution">
    <text evidence="1">The sequence shown here is derived from an EMBL/GenBank/DDBJ whole genome shotgun (WGS) entry which is preliminary data.</text>
</comment>
<accession>A0ACC3MKP6</accession>
<evidence type="ECO:0000313" key="1">
    <source>
        <dbReference type="EMBL" id="KAK3697464.1"/>
    </source>
</evidence>
<keyword evidence="2" id="KW-1185">Reference proteome</keyword>
<dbReference type="EMBL" id="JAUTXU010000225">
    <property type="protein sequence ID" value="KAK3697464.1"/>
    <property type="molecule type" value="Genomic_DNA"/>
</dbReference>
<protein>
    <submittedName>
        <fullName evidence="1">Uncharacterized protein</fullName>
    </submittedName>
</protein>
<proteinExistence type="predicted"/>
<sequence>MAPQGTAYDVDWVFSDGSNVHVAQHRGWFTSYTAFKTKLITMNGDTMVVEGIGQVQLDVKTDDNTGVNEAHRTIVLRDVLHKDYNVIINWGKDSGCLKDKSTGDCAGLCEFNALAKLWLLGQRKGRSSLEPNECYVIGVQWPEEEIIRWKLKVMVLERVQDSKKEPAASSGAPYTGAEKAWLKVAFGGEFYFLKRYGLSIYEEDDRKEGRRIARTLIKGDAKEEDNITAVHFCAPVMLVAGTWYVSYILCCSTM</sequence>
<name>A0ACC3MKP6_9PEZI</name>
<evidence type="ECO:0000313" key="2">
    <source>
        <dbReference type="Proteomes" id="UP001281147"/>
    </source>
</evidence>
<dbReference type="Proteomes" id="UP001281147">
    <property type="component" value="Unassembled WGS sequence"/>
</dbReference>